<keyword evidence="6" id="KW-0915">Sodium</keyword>
<dbReference type="GO" id="GO:0051453">
    <property type="term" value="P:regulation of intracellular pH"/>
    <property type="evidence" value="ECO:0007669"/>
    <property type="project" value="TreeGrafter"/>
</dbReference>
<dbReference type="PANTHER" id="PTHR10110:SF86">
    <property type="entry name" value="SODIUM_HYDROGEN EXCHANGER 7"/>
    <property type="match status" value="1"/>
</dbReference>
<feature type="transmembrane region" description="Helical" evidence="11">
    <location>
        <begin position="6"/>
        <end position="30"/>
    </location>
</feature>
<evidence type="ECO:0000256" key="4">
    <source>
        <dbReference type="ARBA" id="ARBA00022692"/>
    </source>
</evidence>
<dbReference type="Pfam" id="PF00999">
    <property type="entry name" value="Na_H_Exchanger"/>
    <property type="match status" value="1"/>
</dbReference>
<accession>A0A7W9PQP0</accession>
<organism evidence="13 14">
    <name type="scientific">Streptomyces echinatus</name>
    <dbReference type="NCBI Taxonomy" id="67293"/>
    <lineage>
        <taxon>Bacteria</taxon>
        <taxon>Bacillati</taxon>
        <taxon>Actinomycetota</taxon>
        <taxon>Actinomycetes</taxon>
        <taxon>Kitasatosporales</taxon>
        <taxon>Streptomycetaceae</taxon>
        <taxon>Streptomyces</taxon>
    </lineage>
</organism>
<evidence type="ECO:0000256" key="6">
    <source>
        <dbReference type="ARBA" id="ARBA00023053"/>
    </source>
</evidence>
<proteinExistence type="predicted"/>
<evidence type="ECO:0000256" key="10">
    <source>
        <dbReference type="SAM" id="MobiDB-lite"/>
    </source>
</evidence>
<dbReference type="RefSeq" id="WP_225817533.1">
    <property type="nucleotide sequence ID" value="NZ_BAAAWF010000039.1"/>
</dbReference>
<feature type="region of interest" description="Disordered" evidence="10">
    <location>
        <begin position="227"/>
        <end position="250"/>
    </location>
</feature>
<dbReference type="GO" id="GO:0005886">
    <property type="term" value="C:plasma membrane"/>
    <property type="evidence" value="ECO:0007669"/>
    <property type="project" value="UniProtKB-SubCell"/>
</dbReference>
<name>A0A7W9PQP0_9ACTN</name>
<evidence type="ECO:0000313" key="14">
    <source>
        <dbReference type="Proteomes" id="UP000585836"/>
    </source>
</evidence>
<keyword evidence="14" id="KW-1185">Reference proteome</keyword>
<dbReference type="GO" id="GO:0015386">
    <property type="term" value="F:potassium:proton antiporter activity"/>
    <property type="evidence" value="ECO:0007669"/>
    <property type="project" value="TreeGrafter"/>
</dbReference>
<evidence type="ECO:0000256" key="9">
    <source>
        <dbReference type="ARBA" id="ARBA00023201"/>
    </source>
</evidence>
<evidence type="ECO:0000256" key="2">
    <source>
        <dbReference type="ARBA" id="ARBA00022448"/>
    </source>
</evidence>
<dbReference type="InterPro" id="IPR006153">
    <property type="entry name" value="Cation/H_exchanger_TM"/>
</dbReference>
<dbReference type="GO" id="GO:0098719">
    <property type="term" value="P:sodium ion import across plasma membrane"/>
    <property type="evidence" value="ECO:0007669"/>
    <property type="project" value="TreeGrafter"/>
</dbReference>
<keyword evidence="3" id="KW-1003">Cell membrane</keyword>
<dbReference type="InterPro" id="IPR018422">
    <property type="entry name" value="Cation/H_exchanger_CPA1"/>
</dbReference>
<keyword evidence="7" id="KW-0406">Ion transport</keyword>
<keyword evidence="8 11" id="KW-0472">Membrane</keyword>
<dbReference type="PANTHER" id="PTHR10110">
    <property type="entry name" value="SODIUM/HYDROGEN EXCHANGER"/>
    <property type="match status" value="1"/>
</dbReference>
<reference evidence="13 14" key="1">
    <citation type="submission" date="2020-08" db="EMBL/GenBank/DDBJ databases">
        <title>Genomic Encyclopedia of Type Strains, Phase III (KMG-III): the genomes of soil and plant-associated and newly described type strains.</title>
        <authorList>
            <person name="Whitman W."/>
        </authorList>
    </citation>
    <scope>NUCLEOTIDE SEQUENCE [LARGE SCALE GENOMIC DNA]</scope>
    <source>
        <strain evidence="13 14">CECT 3313</strain>
    </source>
</reference>
<gene>
    <name evidence="13" type="ORF">FHS34_001102</name>
</gene>
<keyword evidence="2" id="KW-0813">Transport</keyword>
<keyword evidence="5 11" id="KW-1133">Transmembrane helix</keyword>
<feature type="transmembrane region" description="Helical" evidence="11">
    <location>
        <begin position="79"/>
        <end position="99"/>
    </location>
</feature>
<evidence type="ECO:0000313" key="13">
    <source>
        <dbReference type="EMBL" id="MBB5925648.1"/>
    </source>
</evidence>
<protein>
    <submittedName>
        <fullName evidence="13">NhaP-type Na+/H+ or K+/H+ antiporter</fullName>
    </submittedName>
</protein>
<feature type="transmembrane region" description="Helical" evidence="11">
    <location>
        <begin position="51"/>
        <end position="73"/>
    </location>
</feature>
<evidence type="ECO:0000256" key="7">
    <source>
        <dbReference type="ARBA" id="ARBA00023065"/>
    </source>
</evidence>
<dbReference type="Proteomes" id="UP000585836">
    <property type="component" value="Unassembled WGS sequence"/>
</dbReference>
<evidence type="ECO:0000256" key="8">
    <source>
        <dbReference type="ARBA" id="ARBA00023136"/>
    </source>
</evidence>
<sequence length="250" mass="26986">MSHAVVTALLVAGVVIAVRLLWLYSVPYLLRAIDRRPIQRTLRSGARERFPLAWSGVRGAVSLAAALSVPATTAAGRPLAGHGLLVFTAVAVILLTLVVQGTTMPAVIRWAGLRGDLDETTEERRAHRQIVTAALEALPDHADRLDTPPETTDAIRSELRQYAAEDPGPFDAGPGVRSGLELRHTLIGVKRSALIRLRDQRTIDDIVLRRLQSVLDNEEIRIELALRAFSDRPPPPPDGTAAPSGRAPGA</sequence>
<evidence type="ECO:0000256" key="11">
    <source>
        <dbReference type="SAM" id="Phobius"/>
    </source>
</evidence>
<evidence type="ECO:0000256" key="3">
    <source>
        <dbReference type="ARBA" id="ARBA00022475"/>
    </source>
</evidence>
<feature type="domain" description="Cation/H+ exchanger transmembrane" evidence="12">
    <location>
        <begin position="5"/>
        <end position="110"/>
    </location>
</feature>
<dbReference type="AlphaFoldDB" id="A0A7W9PQP0"/>
<evidence type="ECO:0000259" key="12">
    <source>
        <dbReference type="Pfam" id="PF00999"/>
    </source>
</evidence>
<dbReference type="GO" id="GO:0015385">
    <property type="term" value="F:sodium:proton antiporter activity"/>
    <property type="evidence" value="ECO:0007669"/>
    <property type="project" value="InterPro"/>
</dbReference>
<keyword evidence="9" id="KW-0739">Sodium transport</keyword>
<dbReference type="EMBL" id="JACHJK010000002">
    <property type="protein sequence ID" value="MBB5925648.1"/>
    <property type="molecule type" value="Genomic_DNA"/>
</dbReference>
<keyword evidence="4 11" id="KW-0812">Transmembrane</keyword>
<comment type="caution">
    <text evidence="13">The sequence shown here is derived from an EMBL/GenBank/DDBJ whole genome shotgun (WGS) entry which is preliminary data.</text>
</comment>
<comment type="subcellular location">
    <subcellularLocation>
        <location evidence="1">Cell membrane</location>
        <topology evidence="1">Multi-pass membrane protein</topology>
    </subcellularLocation>
</comment>
<evidence type="ECO:0000256" key="5">
    <source>
        <dbReference type="ARBA" id="ARBA00022989"/>
    </source>
</evidence>
<evidence type="ECO:0000256" key="1">
    <source>
        <dbReference type="ARBA" id="ARBA00004651"/>
    </source>
</evidence>